<dbReference type="STRING" id="1297742.A176_000705"/>
<keyword evidence="3" id="KW-1185">Reference proteome</keyword>
<dbReference type="Gene3D" id="1.20.120.450">
    <property type="entry name" value="dinb family like domain"/>
    <property type="match status" value="1"/>
</dbReference>
<dbReference type="InterPro" id="IPR034660">
    <property type="entry name" value="DinB/YfiT-like"/>
</dbReference>
<dbReference type="OrthoDB" id="7172021at2"/>
<protein>
    <submittedName>
        <fullName evidence="2">Glucosamine 6-phosphate synthetase</fullName>
    </submittedName>
</protein>
<proteinExistence type="predicted"/>
<sequence length="170" mass="18808">MTSSITLQALAAFPSQLEAHYAAIPEAFKHWAPPSWDGVPSEALTAIEQVWHVRDIEILGYHVRLRRTRDESNPTLASLDTDALVREHAYGSRPADVALAEFREARAQTMALLGNLSPAQFRRTAVFEGYGPLSLQSLVHYLCSHDQQHLAGLQWLLGKIEATRGGPTPD</sequence>
<evidence type="ECO:0000313" key="3">
    <source>
        <dbReference type="Proteomes" id="UP000009026"/>
    </source>
</evidence>
<dbReference type="InterPro" id="IPR024775">
    <property type="entry name" value="DinB-like"/>
</dbReference>
<dbReference type="Proteomes" id="UP000009026">
    <property type="component" value="Chromosome"/>
</dbReference>
<dbReference type="KEGG" id="mym:A176_000705"/>
<dbReference type="SUPFAM" id="SSF109854">
    <property type="entry name" value="DinB/YfiT-like putative metalloenzymes"/>
    <property type="match status" value="1"/>
</dbReference>
<dbReference type="eggNOG" id="COG1011">
    <property type="taxonomic scope" value="Bacteria"/>
</dbReference>
<feature type="domain" description="DinB-like" evidence="1">
    <location>
        <begin position="13"/>
        <end position="151"/>
    </location>
</feature>
<dbReference type="RefSeq" id="WP_002635928.1">
    <property type="nucleotide sequence ID" value="NZ_CP012109.1"/>
</dbReference>
<dbReference type="EMBL" id="CP012109">
    <property type="protein sequence ID" value="AKQ63793.1"/>
    <property type="molecule type" value="Genomic_DNA"/>
</dbReference>
<accession>A0A0H4WQB9</accession>
<name>A0A0H4WQB9_9BACT</name>
<evidence type="ECO:0000313" key="2">
    <source>
        <dbReference type="EMBL" id="AKQ63793.1"/>
    </source>
</evidence>
<reference evidence="2 3" key="1">
    <citation type="journal article" date="2016" name="PLoS ONE">
        <title>Complete Genome Sequence and Comparative Genomics of a Novel Myxobacterium Myxococcus hansupus.</title>
        <authorList>
            <person name="Sharma G."/>
            <person name="Narwani T."/>
            <person name="Subramanian S."/>
        </authorList>
    </citation>
    <scope>NUCLEOTIDE SEQUENCE [LARGE SCALE GENOMIC DNA]</scope>
    <source>
        <strain evidence="3">mixupus</strain>
    </source>
</reference>
<dbReference type="AlphaFoldDB" id="A0A0H4WQB9"/>
<dbReference type="Pfam" id="PF12867">
    <property type="entry name" value="DinB_2"/>
    <property type="match status" value="1"/>
</dbReference>
<gene>
    <name evidence="2" type="ORF">A176_000705</name>
</gene>
<dbReference type="PATRIC" id="fig|1297742.4.peg.717"/>
<organism evidence="2 3">
    <name type="scientific">Pseudomyxococcus hansupus</name>
    <dbReference type="NCBI Taxonomy" id="1297742"/>
    <lineage>
        <taxon>Bacteria</taxon>
        <taxon>Pseudomonadati</taxon>
        <taxon>Myxococcota</taxon>
        <taxon>Myxococcia</taxon>
        <taxon>Myxococcales</taxon>
        <taxon>Cystobacterineae</taxon>
        <taxon>Myxococcaceae</taxon>
        <taxon>Pseudomyxococcus</taxon>
    </lineage>
</organism>
<evidence type="ECO:0000259" key="1">
    <source>
        <dbReference type="Pfam" id="PF12867"/>
    </source>
</evidence>